<dbReference type="EMBL" id="CVMG01000060">
    <property type="protein sequence ID" value="CRG52608.1"/>
    <property type="molecule type" value="Genomic_DNA"/>
</dbReference>
<evidence type="ECO:0000259" key="2">
    <source>
        <dbReference type="PROSITE" id="PS50943"/>
    </source>
</evidence>
<organism evidence="3 4">
    <name type="scientific">Yersinia wautersii</name>
    <dbReference type="NCBI Taxonomy" id="1341643"/>
    <lineage>
        <taxon>Bacteria</taxon>
        <taxon>Pseudomonadati</taxon>
        <taxon>Pseudomonadota</taxon>
        <taxon>Gammaproteobacteria</taxon>
        <taxon>Enterobacterales</taxon>
        <taxon>Yersiniaceae</taxon>
        <taxon>Yersinia</taxon>
    </lineage>
</organism>
<dbReference type="PANTHER" id="PTHR46558:SF11">
    <property type="entry name" value="HTH-TYPE TRANSCRIPTIONAL REGULATOR XRE"/>
    <property type="match status" value="1"/>
</dbReference>
<accession>A0ABM9TL46</accession>
<dbReference type="PROSITE" id="PS50943">
    <property type="entry name" value="HTH_CROC1"/>
    <property type="match status" value="1"/>
</dbReference>
<evidence type="ECO:0000313" key="3">
    <source>
        <dbReference type="EMBL" id="CRG52608.1"/>
    </source>
</evidence>
<keyword evidence="4" id="KW-1185">Reference proteome</keyword>
<dbReference type="Gene3D" id="1.10.260.40">
    <property type="entry name" value="lambda repressor-like DNA-binding domains"/>
    <property type="match status" value="1"/>
</dbReference>
<dbReference type="CDD" id="cd00093">
    <property type="entry name" value="HTH_XRE"/>
    <property type="match status" value="1"/>
</dbReference>
<gene>
    <name evidence="3" type="primary">immR</name>
    <name evidence="3" type="ORF">ERS008478_04290</name>
</gene>
<name>A0ABM9TL46_9GAMM</name>
<dbReference type="InterPro" id="IPR001387">
    <property type="entry name" value="Cro/C1-type_HTH"/>
</dbReference>
<dbReference type="PANTHER" id="PTHR46558">
    <property type="entry name" value="TRACRIPTIONAL REGULATORY PROTEIN-RELATED-RELATED"/>
    <property type="match status" value="1"/>
</dbReference>
<evidence type="ECO:0000313" key="4">
    <source>
        <dbReference type="Proteomes" id="UP000047420"/>
    </source>
</evidence>
<sequence>MTFLHKVIMIYLRGDLRRPFIMWNKQLTWPCLFMTDFGKRLAALRKTRQLTQQELANLLDIQPRMVGRWEQEQVKPQFDYIIKLAQALEVSIDYLLLGEKGTHSPVFDIKNKRLKELCKQADGLKSEDQDMICHFLDMAITQEKVKQAIKTTR</sequence>
<feature type="domain" description="HTH cro/C1-type" evidence="2">
    <location>
        <begin position="41"/>
        <end position="95"/>
    </location>
</feature>
<proteinExistence type="predicted"/>
<evidence type="ECO:0000256" key="1">
    <source>
        <dbReference type="ARBA" id="ARBA00023125"/>
    </source>
</evidence>
<dbReference type="InterPro" id="IPR010982">
    <property type="entry name" value="Lambda_DNA-bd_dom_sf"/>
</dbReference>
<dbReference type="SMART" id="SM00530">
    <property type="entry name" value="HTH_XRE"/>
    <property type="match status" value="1"/>
</dbReference>
<dbReference type="SUPFAM" id="SSF47413">
    <property type="entry name" value="lambda repressor-like DNA-binding domains"/>
    <property type="match status" value="1"/>
</dbReference>
<dbReference type="Proteomes" id="UP000047420">
    <property type="component" value="Unassembled WGS sequence"/>
</dbReference>
<comment type="caution">
    <text evidence="3">The sequence shown here is derived from an EMBL/GenBank/DDBJ whole genome shotgun (WGS) entry which is preliminary data.</text>
</comment>
<keyword evidence="1" id="KW-0238">DNA-binding</keyword>
<protein>
    <submittedName>
        <fullName evidence="3">XRE family transcriptional regulator</fullName>
    </submittedName>
</protein>
<dbReference type="Pfam" id="PF01381">
    <property type="entry name" value="HTH_3"/>
    <property type="match status" value="1"/>
</dbReference>
<reference evidence="3 4" key="1">
    <citation type="submission" date="2015-03" db="EMBL/GenBank/DDBJ databases">
        <authorList>
            <consortium name="Pathogen Informatics"/>
            <person name="Murphy D."/>
        </authorList>
    </citation>
    <scope>NUCLEOTIDE SEQUENCE [LARGE SCALE GENOMIC DNA]</scope>
    <source>
        <strain evidence="3 4">WP-931201</strain>
    </source>
</reference>